<dbReference type="SUPFAM" id="SSF50998">
    <property type="entry name" value="Quinoprotein alcohol dehydrogenase-like"/>
    <property type="match status" value="1"/>
</dbReference>
<dbReference type="PANTHER" id="PTHR42754:SF1">
    <property type="entry name" value="LIPOPROTEIN"/>
    <property type="match status" value="1"/>
</dbReference>
<reference evidence="2 3" key="2">
    <citation type="submission" date="2023-06" db="EMBL/GenBank/DDBJ databases">
        <title>Complete Genome Sequence of Flavobacterium keumense K3R-10.</title>
        <authorList>
            <person name="Jeong H."/>
            <person name="Jhang S.Y."/>
            <person name="Kim J.N."/>
        </authorList>
    </citation>
    <scope>NUCLEOTIDE SEQUENCE [LARGE SCALE GENOMIC DNA]</scope>
    <source>
        <strain evidence="2 3">K3R-10</strain>
    </source>
</reference>
<dbReference type="Proteomes" id="UP001232117">
    <property type="component" value="Chromosome"/>
</dbReference>
<dbReference type="InterPro" id="IPR011047">
    <property type="entry name" value="Quinoprotein_ADH-like_sf"/>
</dbReference>
<evidence type="ECO:0000313" key="2">
    <source>
        <dbReference type="EMBL" id="WGK93876.1"/>
    </source>
</evidence>
<dbReference type="Pfam" id="PF13585">
    <property type="entry name" value="CHU_C"/>
    <property type="match status" value="1"/>
</dbReference>
<accession>A0ABY8N3G4</accession>
<feature type="domain" description="Ig-like" evidence="1">
    <location>
        <begin position="601"/>
        <end position="670"/>
    </location>
</feature>
<dbReference type="Pfam" id="PF19081">
    <property type="entry name" value="Ig_7"/>
    <property type="match status" value="1"/>
</dbReference>
<dbReference type="EMBL" id="CP092332">
    <property type="protein sequence ID" value="WGK93876.1"/>
    <property type="molecule type" value="Genomic_DNA"/>
</dbReference>
<reference evidence="2 3" key="1">
    <citation type="submission" date="2022-02" db="EMBL/GenBank/DDBJ databases">
        <authorList>
            <person name="Cha I.-T."/>
            <person name="Lee K.-E."/>
            <person name="Park S.-J."/>
        </authorList>
    </citation>
    <scope>NUCLEOTIDE SEQUENCE [LARGE SCALE GENOMIC DNA]</scope>
    <source>
        <strain evidence="2 3">K3R-10</strain>
    </source>
</reference>
<name>A0ABY8N3G4_9FLAO</name>
<protein>
    <submittedName>
        <fullName evidence="2">T9SS type B sorting domain-containing protein</fullName>
    </submittedName>
</protein>
<evidence type="ECO:0000313" key="3">
    <source>
        <dbReference type="Proteomes" id="UP001232117"/>
    </source>
</evidence>
<dbReference type="PANTHER" id="PTHR42754">
    <property type="entry name" value="ENDOGLUCANASE"/>
    <property type="match status" value="1"/>
</dbReference>
<dbReference type="InterPro" id="IPR026341">
    <property type="entry name" value="T9SS_type_B"/>
</dbReference>
<dbReference type="Gene3D" id="2.60.40.10">
    <property type="entry name" value="Immunoglobulins"/>
    <property type="match status" value="1"/>
</dbReference>
<dbReference type="InterPro" id="IPR044023">
    <property type="entry name" value="Ig_7"/>
</dbReference>
<gene>
    <name evidence="2" type="ORF">MG292_07210</name>
</gene>
<dbReference type="InterPro" id="IPR013783">
    <property type="entry name" value="Ig-like_fold"/>
</dbReference>
<dbReference type="RefSeq" id="WP_264533396.1">
    <property type="nucleotide sequence ID" value="NZ_CP092332.1"/>
</dbReference>
<proteinExistence type="predicted"/>
<organism evidence="2 3">
    <name type="scientific">Flavobacterium keumense</name>
    <dbReference type="NCBI Taxonomy" id="1306518"/>
    <lineage>
        <taxon>Bacteria</taxon>
        <taxon>Pseudomonadati</taxon>
        <taxon>Bacteroidota</taxon>
        <taxon>Flavobacteriia</taxon>
        <taxon>Flavobacteriales</taxon>
        <taxon>Flavobacteriaceae</taxon>
        <taxon>Flavobacterium</taxon>
    </lineage>
</organism>
<sequence length="1071" mass="117061">MLKKHFFLLFAVVFNLYINTIQSQTIQWQKSLGGSKVEWNDVIELTNDDNYLLGGYSESNISGDKSTNSKGDGDYWIIKIDKSNGSIIWEKSFGGNDFDHLTSTQQTSDGGYIVAGYSSSGNNGDKTEASRGYDDYWVIKLDSNRNIVWQKTYGGNSSDRLNSIIVTDDGGYLLGGTSESNISGEKTENSKGSKDFWIIKINSSGTIEWNRTYGGNGSDELTNVIKGIDGGYVLAGSSDSNISGDKSENSRGAQDLWILKINDSGSIIWQKTIGGNNGDNLSCIKATLDNNYILGATSGSGISGEKTENAAVVDGWIIKISANGAIIWQKDIGGNDTDTLSAIRQTKNGGYLIALVSYSNISGNKTENGFGDSDYWVVKLNELGNFEWDKTIGGNNIDQIHAILEDNSGAIVVSGWSQSGISGNKTVDTNGQRDFWIVKIGKCDQNLTISSNSPLCSRNTLELKASGGTNYNWTGPNGFSSTLQNPVIPNTSIANSGQYSCAITGTGDCNGTLTTDVVIGDTTPPVPNITTLPTINGDCSTTIPIPFATDSCDGLITATTSNSITNLSQGTHTIVWKYTDSNNNSATQNQIVNISNQSITSVSSPQNFCIQQNATLNNISITGQNIKWYDALTNGNYLNNTTLLQNETTYYASQTINGCESDRIPVRINIQTTATPSADSNQNFCASQNATLSSISIFGTSIKWYDINGNNLINSTPLQNNQLYYATQTINNCESNSKLPISIFIINPFLATDFENSFCDNSNDTTELINLNDYNSNLIVNPNDYSFNYYTTLSGAENELSTARITNPNNYTITLGENKIYVRINSNTPCYAIAELKLSLFSKPNILINDLVPICENSSITINAGTNFTNYLWSTGATSPSVIIANPGDYSVLVSKDYSTISCSATKNFSVKKSTIAKITSIETKDWTDSNNNIIVYTTGTGDYEYSLDGIQYQNNNEFFNLVNGKYTVSVRDKNGCGTVTDEVYLLMYPKFFTPNGDGFNDTWKIKFSDNENDIIIKIFDRYGKLIKELSQNNSWDGTYIGNQLPADDYWFTVIRPSTNSEYKGHFSLKR</sequence>
<dbReference type="NCBIfam" id="TIGR04131">
    <property type="entry name" value="Bac_Flav_CTERM"/>
    <property type="match status" value="1"/>
</dbReference>
<keyword evidence="3" id="KW-1185">Reference proteome</keyword>
<evidence type="ECO:0000259" key="1">
    <source>
        <dbReference type="Pfam" id="PF19081"/>
    </source>
</evidence>